<dbReference type="EMBL" id="LR828261">
    <property type="protein sequence ID" value="CAD0357116.1"/>
    <property type="molecule type" value="Genomic_DNA"/>
</dbReference>
<dbReference type="RefSeq" id="WP_233366653.1">
    <property type="nucleotide sequence ID" value="NZ_CP098604.1"/>
</dbReference>
<evidence type="ECO:0000313" key="1">
    <source>
        <dbReference type="EMBL" id="CAD0357111.1"/>
    </source>
</evidence>
<dbReference type="EMBL" id="LR828261">
    <property type="protein sequence ID" value="CAD0357111.1"/>
    <property type="molecule type" value="Genomic_DNA"/>
</dbReference>
<name>A0A6V7F0Y0_9XANT</name>
<accession>A0A6V7F0Y0</accession>
<proteinExistence type="predicted"/>
<gene>
    <name evidence="1" type="ORF">CFBP2533_41600</name>
</gene>
<reference evidence="1" key="1">
    <citation type="submission" date="2020-07" db="EMBL/GenBank/DDBJ databases">
        <authorList>
            <person name="Pothier F. J."/>
        </authorList>
    </citation>
    <scope>NUCLEOTIDE SEQUENCE</scope>
    <source>
        <strain evidence="1">CFBP 2533</strain>
    </source>
</reference>
<dbReference type="AlphaFoldDB" id="A0A6V7F0Y0"/>
<organism evidence="1">
    <name type="scientific">Xanthomonas hortorum pv. pelargonii</name>
    <dbReference type="NCBI Taxonomy" id="453602"/>
    <lineage>
        <taxon>Bacteria</taxon>
        <taxon>Pseudomonadati</taxon>
        <taxon>Pseudomonadota</taxon>
        <taxon>Gammaproteobacteria</taxon>
        <taxon>Lysobacterales</taxon>
        <taxon>Lysobacteraceae</taxon>
        <taxon>Xanthomonas</taxon>
    </lineage>
</organism>
<protein>
    <submittedName>
        <fullName evidence="1">Uncharacterized protein</fullName>
    </submittedName>
</protein>
<sequence>MDRKHVTQSVEGYSHALLAHAARSFLEKSEDATEEQTNQFALGAMMMCCFALEAYFNQLAHALHERRMILQLEDIKDFERKAPDQKFLELTNALERVMNFSLVTLTYMDEAS</sequence>